<feature type="signal peptide" evidence="2">
    <location>
        <begin position="1"/>
        <end position="24"/>
    </location>
</feature>
<keyword evidence="2" id="KW-0732">Signal</keyword>
<dbReference type="EMBL" id="JBFDAA010000023">
    <property type="protein sequence ID" value="KAL1110184.1"/>
    <property type="molecule type" value="Genomic_DNA"/>
</dbReference>
<evidence type="ECO:0000259" key="3">
    <source>
        <dbReference type="Pfam" id="PF15950"/>
    </source>
</evidence>
<dbReference type="Proteomes" id="UP001558652">
    <property type="component" value="Unassembled WGS sequence"/>
</dbReference>
<dbReference type="InterPro" id="IPR031866">
    <property type="entry name" value="DUF4758"/>
</dbReference>
<feature type="region of interest" description="Disordered" evidence="1">
    <location>
        <begin position="366"/>
        <end position="479"/>
    </location>
</feature>
<sequence>PPKLKFQRFLSIIHLLAGLVWVQGAGPVYVNSGGKPNPKAAPPNNNLITQTVYGFLDFTTTIANTVMVFSPQSQPAAEIKPSPTAKILQTKPPSTVQLKSVVQVKTAPVVLSSKVEVREGTSKVVNTKISPTKVAHHEPPKKTTIHHQAKAHSNTVQVKTDVKSQVRKPVVSSKVQVVTKSHEPAIFENNLEQAEYDFLSRQPSEVVDETYKVVEVGPTTKARHGVTGLVTKLGGTIVKEGVTTVHETSVIGTYISGKYAQILKSSSHVIHKPTPTVQKTAAVSPTKLARGLPLEALFSTPPAHNLVRQSRRPALSPPYKNRVQKTKPVDPPQPTRTQQKFFRLSHNRFGRPSSTEIATVSVFSENASQTRRYQRHRTGSAAVAPTQSVANNNIETGTRRFKPKPSQPNAVESSTSLYKFKLSRPQGRWHYKTSPKPRIAIRRQDEEGAQSSQTPSLPDLEESERPAEMTETQRELVATPTPSLPVQTIKVDISTPADFSNVYYEIAVIKSPYTFQVGTVKNTRYITVTSTQEKLLIEPTEASSTEPLTENILTTKPAYDKEASVATLPSIAIAGDETLPLETMTETFSTSEQLLKTHLLPVVKDSNTTTLTLVQTYEVTKLVTATKTLPPTELFQFVPSKTLNEFNTRLDEAGSELHLELEFGDNNNNDDEQPSQRTLPEFGNVTTEEPQLSVMSMSPQQPFLQEQLSPEKLQQLAFLRLLNPNQAPVFTSTPILSVHTVYESHVIPVFNGVSTVLSTISRPVGTVTSTQFLTNTVAIPSIPLPLFPTPQLQPQFTSTPVVTQTVVTETNSKVLKLTFGAKTAYTTLYSTKVVPTLLTTFIKAQLPVQQTAAPFPQFFPPFNPFTFVG</sequence>
<feature type="domain" description="DUF4758" evidence="3">
    <location>
        <begin position="195"/>
        <end position="267"/>
    </location>
</feature>
<dbReference type="AlphaFoldDB" id="A0ABD0XSN1"/>
<evidence type="ECO:0000256" key="2">
    <source>
        <dbReference type="SAM" id="SignalP"/>
    </source>
</evidence>
<reference evidence="4 5" key="1">
    <citation type="submission" date="2024-07" db="EMBL/GenBank/DDBJ databases">
        <title>Chromosome-level genome assembly of the water stick insect Ranatra chinensis (Heteroptera: Nepidae).</title>
        <authorList>
            <person name="Liu X."/>
        </authorList>
    </citation>
    <scope>NUCLEOTIDE SEQUENCE [LARGE SCALE GENOMIC DNA]</scope>
    <source>
        <strain evidence="4">Cailab_2021Rc</strain>
        <tissue evidence="4">Muscle</tissue>
    </source>
</reference>
<evidence type="ECO:0000313" key="5">
    <source>
        <dbReference type="Proteomes" id="UP001558652"/>
    </source>
</evidence>
<feature type="compositionally biased region" description="Polar residues" evidence="1">
    <location>
        <begin position="385"/>
        <end position="396"/>
    </location>
</feature>
<feature type="compositionally biased region" description="Basic residues" evidence="1">
    <location>
        <begin position="427"/>
        <end position="441"/>
    </location>
</feature>
<feature type="compositionally biased region" description="Polar residues" evidence="1">
    <location>
        <begin position="407"/>
        <end position="417"/>
    </location>
</feature>
<feature type="compositionally biased region" description="Basic and acidic residues" evidence="1">
    <location>
        <begin position="463"/>
        <end position="474"/>
    </location>
</feature>
<dbReference type="PANTHER" id="PTHR39072">
    <property type="entry name" value="RE48511P"/>
    <property type="match status" value="1"/>
</dbReference>
<gene>
    <name evidence="4" type="ORF">AAG570_008261</name>
</gene>
<feature type="non-terminal residue" evidence="4">
    <location>
        <position position="1"/>
    </location>
</feature>
<evidence type="ECO:0000313" key="4">
    <source>
        <dbReference type="EMBL" id="KAL1110184.1"/>
    </source>
</evidence>
<proteinExistence type="predicted"/>
<feature type="chain" id="PRO_5044894650" description="DUF4758 domain-containing protein" evidence="2">
    <location>
        <begin position="25"/>
        <end position="869"/>
    </location>
</feature>
<organism evidence="4 5">
    <name type="scientific">Ranatra chinensis</name>
    <dbReference type="NCBI Taxonomy" id="642074"/>
    <lineage>
        <taxon>Eukaryota</taxon>
        <taxon>Metazoa</taxon>
        <taxon>Ecdysozoa</taxon>
        <taxon>Arthropoda</taxon>
        <taxon>Hexapoda</taxon>
        <taxon>Insecta</taxon>
        <taxon>Pterygota</taxon>
        <taxon>Neoptera</taxon>
        <taxon>Paraneoptera</taxon>
        <taxon>Hemiptera</taxon>
        <taxon>Heteroptera</taxon>
        <taxon>Panheteroptera</taxon>
        <taxon>Nepomorpha</taxon>
        <taxon>Nepidae</taxon>
        <taxon>Ranatrinae</taxon>
        <taxon>Ranatra</taxon>
    </lineage>
</organism>
<name>A0ABD0XSN1_9HEMI</name>
<dbReference type="Pfam" id="PF15950">
    <property type="entry name" value="DUF4758"/>
    <property type="match status" value="1"/>
</dbReference>
<comment type="caution">
    <text evidence="4">The sequence shown here is derived from an EMBL/GenBank/DDBJ whole genome shotgun (WGS) entry which is preliminary data.</text>
</comment>
<keyword evidence="5" id="KW-1185">Reference proteome</keyword>
<evidence type="ECO:0000256" key="1">
    <source>
        <dbReference type="SAM" id="MobiDB-lite"/>
    </source>
</evidence>
<protein>
    <recommendedName>
        <fullName evidence="3">DUF4758 domain-containing protein</fullName>
    </recommendedName>
</protein>
<feature type="region of interest" description="Disordered" evidence="1">
    <location>
        <begin position="303"/>
        <end position="336"/>
    </location>
</feature>
<accession>A0ABD0XSN1</accession>
<dbReference type="PANTHER" id="PTHR39072:SF3">
    <property type="entry name" value="RE48511P"/>
    <property type="match status" value="1"/>
</dbReference>